<proteinExistence type="predicted"/>
<evidence type="ECO:0000313" key="1">
    <source>
        <dbReference type="EMBL" id="KAE8716231.1"/>
    </source>
</evidence>
<protein>
    <recommendedName>
        <fullName evidence="3">LisH domain-containing protein</fullName>
    </recommendedName>
</protein>
<reference evidence="1" key="1">
    <citation type="submission" date="2019-09" db="EMBL/GenBank/DDBJ databases">
        <title>Draft genome information of white flower Hibiscus syriacus.</title>
        <authorList>
            <person name="Kim Y.-M."/>
        </authorList>
    </citation>
    <scope>NUCLEOTIDE SEQUENCE [LARGE SCALE GENOMIC DNA]</scope>
    <source>
        <strain evidence="1">YM2019G1</strain>
    </source>
</reference>
<evidence type="ECO:0008006" key="3">
    <source>
        <dbReference type="Google" id="ProtNLM"/>
    </source>
</evidence>
<dbReference type="PANTHER" id="PTHR47198">
    <property type="entry name" value="OS05G0299300 PROTEIN"/>
    <property type="match status" value="1"/>
</dbReference>
<evidence type="ECO:0000313" key="2">
    <source>
        <dbReference type="Proteomes" id="UP000436088"/>
    </source>
</evidence>
<gene>
    <name evidence="1" type="ORF">F3Y22_tig00110156pilonHSYRG00611</name>
</gene>
<dbReference type="EMBL" id="VEPZ02000855">
    <property type="protein sequence ID" value="KAE8716231.1"/>
    <property type="molecule type" value="Genomic_DNA"/>
</dbReference>
<dbReference type="Proteomes" id="UP000436088">
    <property type="component" value="Unassembled WGS sequence"/>
</dbReference>
<accession>A0A6A3BK05</accession>
<sequence>MDTMQQAEELVREYLVFRGFTNTLKSFETELCTDIGNGFQVNKMLDLIFAVYIPKFQAEKLVGLFRFFEQWFSSWSETAMLETLSELECSVLRCYIVHALQTSSRFSDSKRSKYCRDEMSSDADGRQLLVTSGSVRAPIFQVQGHSSGFRTLSHTAAITTVDWHPTLPIFLTGQQTTRFE</sequence>
<dbReference type="AlphaFoldDB" id="A0A6A3BK05"/>
<dbReference type="OrthoDB" id="538223at2759"/>
<name>A0A6A3BK05_HIBSY</name>
<organism evidence="1 2">
    <name type="scientific">Hibiscus syriacus</name>
    <name type="common">Rose of Sharon</name>
    <dbReference type="NCBI Taxonomy" id="106335"/>
    <lineage>
        <taxon>Eukaryota</taxon>
        <taxon>Viridiplantae</taxon>
        <taxon>Streptophyta</taxon>
        <taxon>Embryophyta</taxon>
        <taxon>Tracheophyta</taxon>
        <taxon>Spermatophyta</taxon>
        <taxon>Magnoliopsida</taxon>
        <taxon>eudicotyledons</taxon>
        <taxon>Gunneridae</taxon>
        <taxon>Pentapetalae</taxon>
        <taxon>rosids</taxon>
        <taxon>malvids</taxon>
        <taxon>Malvales</taxon>
        <taxon>Malvaceae</taxon>
        <taxon>Malvoideae</taxon>
        <taxon>Hibiscus</taxon>
    </lineage>
</organism>
<keyword evidence="2" id="KW-1185">Reference proteome</keyword>
<dbReference type="PANTHER" id="PTHR47198:SF1">
    <property type="entry name" value="WD REPEAT-CONTAINING PROTEIN 91-LIKE ISOFORM X1"/>
    <property type="match status" value="1"/>
</dbReference>
<comment type="caution">
    <text evidence="1">The sequence shown here is derived from an EMBL/GenBank/DDBJ whole genome shotgun (WGS) entry which is preliminary data.</text>
</comment>